<protein>
    <submittedName>
        <fullName evidence="1">Uncharacterized protein</fullName>
    </submittedName>
</protein>
<dbReference type="EMBL" id="CAJJDP010000100">
    <property type="protein sequence ID" value="CAD8191782.1"/>
    <property type="molecule type" value="Genomic_DNA"/>
</dbReference>
<reference evidence="1" key="1">
    <citation type="submission" date="2021-01" db="EMBL/GenBank/DDBJ databases">
        <authorList>
            <consortium name="Genoscope - CEA"/>
            <person name="William W."/>
        </authorList>
    </citation>
    <scope>NUCLEOTIDE SEQUENCE</scope>
</reference>
<evidence type="ECO:0000313" key="2">
    <source>
        <dbReference type="Proteomes" id="UP000683925"/>
    </source>
</evidence>
<proteinExistence type="predicted"/>
<dbReference type="Proteomes" id="UP000683925">
    <property type="component" value="Unassembled WGS sequence"/>
</dbReference>
<dbReference type="AlphaFoldDB" id="A0A8S1WRI3"/>
<organism evidence="1 2">
    <name type="scientific">Paramecium octaurelia</name>
    <dbReference type="NCBI Taxonomy" id="43137"/>
    <lineage>
        <taxon>Eukaryota</taxon>
        <taxon>Sar</taxon>
        <taxon>Alveolata</taxon>
        <taxon>Ciliophora</taxon>
        <taxon>Intramacronucleata</taxon>
        <taxon>Oligohymenophorea</taxon>
        <taxon>Peniculida</taxon>
        <taxon>Parameciidae</taxon>
        <taxon>Paramecium</taxon>
    </lineage>
</organism>
<comment type="caution">
    <text evidence="1">The sequence shown here is derived from an EMBL/GenBank/DDBJ whole genome shotgun (WGS) entry which is preliminary data.</text>
</comment>
<name>A0A8S1WRI3_PAROT</name>
<accession>A0A8S1WRI3</accession>
<gene>
    <name evidence="1" type="ORF">POCTA_138.1.T1000188</name>
</gene>
<evidence type="ECO:0000313" key="1">
    <source>
        <dbReference type="EMBL" id="CAD8191782.1"/>
    </source>
</evidence>
<keyword evidence="2" id="KW-1185">Reference proteome</keyword>
<sequence length="48" mass="5621">MNQPEETNLTTQCPNKFKLLDIKNQQIANIVKFKIQLAKRIVNIKQHS</sequence>